<keyword evidence="2" id="KW-0175">Coiled coil</keyword>
<dbReference type="Gene3D" id="3.40.50.300">
    <property type="entry name" value="P-loop containing nucleotide triphosphate hydrolases"/>
    <property type="match status" value="1"/>
</dbReference>
<dbReference type="EMBL" id="PGEM01000028">
    <property type="protein sequence ID" value="PPJ64418.1"/>
    <property type="molecule type" value="Genomic_DNA"/>
</dbReference>
<protein>
    <recommendedName>
        <fullName evidence="7">HTH cro/C1-type domain-containing protein</fullName>
    </recommendedName>
</protein>
<evidence type="ECO:0000256" key="2">
    <source>
        <dbReference type="SAM" id="Coils"/>
    </source>
</evidence>
<dbReference type="InterPro" id="IPR016024">
    <property type="entry name" value="ARM-type_fold"/>
</dbReference>
<proteinExistence type="inferred from homology"/>
<dbReference type="InterPro" id="IPR027417">
    <property type="entry name" value="P-loop_NTPase"/>
</dbReference>
<feature type="non-terminal residue" evidence="5">
    <location>
        <position position="1226"/>
    </location>
</feature>
<feature type="coiled-coil region" evidence="2">
    <location>
        <begin position="744"/>
        <end position="771"/>
    </location>
</feature>
<dbReference type="InterPro" id="IPR010982">
    <property type="entry name" value="Lambda_DNA-bd_dom_sf"/>
</dbReference>
<dbReference type="InterPro" id="IPR003593">
    <property type="entry name" value="AAA+_ATPase"/>
</dbReference>
<dbReference type="SUPFAM" id="SSF52540">
    <property type="entry name" value="P-loop containing nucleoside triphosphate hydrolases"/>
    <property type="match status" value="1"/>
</dbReference>
<comment type="caution">
    <text evidence="5">The sequence shown here is derived from an EMBL/GenBank/DDBJ whole genome shotgun (WGS) entry which is preliminary data.</text>
</comment>
<keyword evidence="6" id="KW-1185">Reference proteome</keyword>
<dbReference type="PROSITE" id="PS50837">
    <property type="entry name" value="NACHT"/>
    <property type="match status" value="1"/>
</dbReference>
<dbReference type="AlphaFoldDB" id="A0A2S6CXB7"/>
<evidence type="ECO:0000256" key="1">
    <source>
        <dbReference type="ARBA" id="ARBA00009299"/>
    </source>
</evidence>
<evidence type="ECO:0000313" key="5">
    <source>
        <dbReference type="EMBL" id="PPJ64418.1"/>
    </source>
</evidence>
<name>A0A2S6CXB7_9CYAN</name>
<dbReference type="SUPFAM" id="SSF47413">
    <property type="entry name" value="lambda repressor-like DNA-binding domains"/>
    <property type="match status" value="1"/>
</dbReference>
<dbReference type="SMART" id="SM00382">
    <property type="entry name" value="AAA"/>
    <property type="match status" value="1"/>
</dbReference>
<evidence type="ECO:0000313" key="6">
    <source>
        <dbReference type="Proteomes" id="UP000239589"/>
    </source>
</evidence>
<organism evidence="5 6">
    <name type="scientific">Cuspidothrix issatschenkoi CHARLIE-1</name>
    <dbReference type="NCBI Taxonomy" id="2052836"/>
    <lineage>
        <taxon>Bacteria</taxon>
        <taxon>Bacillati</taxon>
        <taxon>Cyanobacteriota</taxon>
        <taxon>Cyanophyceae</taxon>
        <taxon>Nostocales</taxon>
        <taxon>Aphanizomenonaceae</taxon>
        <taxon>Cuspidothrix</taxon>
    </lineage>
</organism>
<dbReference type="Proteomes" id="UP000239589">
    <property type="component" value="Unassembled WGS sequence"/>
</dbReference>
<dbReference type="PANTHER" id="PTHR46844">
    <property type="entry name" value="SLR5058 PROTEIN"/>
    <property type="match status" value="1"/>
</dbReference>
<dbReference type="PROSITE" id="PS50943">
    <property type="entry name" value="HTH_CROC1"/>
    <property type="match status" value="1"/>
</dbReference>
<dbReference type="Pfam" id="PF05729">
    <property type="entry name" value="NACHT"/>
    <property type="match status" value="1"/>
</dbReference>
<dbReference type="InterPro" id="IPR007111">
    <property type="entry name" value="NACHT_NTPase"/>
</dbReference>
<dbReference type="Pfam" id="PF13443">
    <property type="entry name" value="HTH_26"/>
    <property type="match status" value="1"/>
</dbReference>
<dbReference type="SUPFAM" id="SSF48371">
    <property type="entry name" value="ARM repeat"/>
    <property type="match status" value="1"/>
</dbReference>
<evidence type="ECO:0000259" key="4">
    <source>
        <dbReference type="PROSITE" id="PS50943"/>
    </source>
</evidence>
<reference evidence="5 6" key="1">
    <citation type="submission" date="2018-02" db="EMBL/GenBank/DDBJ databases">
        <title>Discovery of a pederin family compound in a non-symbiotic bloom-forming cyanobacterium.</title>
        <authorList>
            <person name="Kust A."/>
            <person name="Mares J."/>
            <person name="Jokela J."/>
            <person name="Urajova P."/>
            <person name="Hajek J."/>
            <person name="Saurav K."/>
            <person name="Voracova K."/>
            <person name="Fewer D.P."/>
            <person name="Haapaniemi E."/>
            <person name="Permi P."/>
            <person name="Rehakova K."/>
            <person name="Sivonen K."/>
            <person name="Hrouzek P."/>
        </authorList>
    </citation>
    <scope>NUCLEOTIDE SEQUENCE [LARGE SCALE GENOMIC DNA]</scope>
    <source>
        <strain evidence="5 6">CHARLIE-1</strain>
    </source>
</reference>
<dbReference type="SMART" id="SM00530">
    <property type="entry name" value="HTH_XRE"/>
    <property type="match status" value="1"/>
</dbReference>
<dbReference type="OrthoDB" id="134770at2"/>
<dbReference type="Gene3D" id="1.10.260.40">
    <property type="entry name" value="lambda repressor-like DNA-binding domains"/>
    <property type="match status" value="1"/>
</dbReference>
<evidence type="ECO:0000259" key="3">
    <source>
        <dbReference type="PROSITE" id="PS50837"/>
    </source>
</evidence>
<comment type="similarity">
    <text evidence="1">Belongs to the CpcE/RpcE/PecE family.</text>
</comment>
<sequence length="1226" mass="143594">MKLVKVVTVNDEVEYLPMNKQRRRGFSVKPEGRILIEQKMRDKGYNRDKLAEVAEISIDTINSLLRGDNKERKTIEAVARALDIQLTDIVDASELYPQVENITKDDININWVQVCHKMLEEQQEQQRIRRKASAMGYEVNVHVPLGLVERKQQQRRNENVERKEIYQLEPEVITKTYQHQDFLQEVINKGYQGKNKHIAIVGEPGAGKTTLLNAIASDIKDKNHKLPIFISLGSLQGMTLADYILKKWLPDAIRLINIVPTSEIEAQLQTEFYQGNFYLLLDGVDEMGESSSIQALNKIYQELTNWLGQARVILTCRLNVWDATVTNNILPGFNTFKTQEFNPEQVNTFIAEWFQVANNINGGEKLIAQLQEEGKERIRELVTNPLRLCLLCQIFDQNDQGELPETKAQFYEIFTRYFYEWKPELVPDLIKSYELKQELHEALGKLALAGINSDLRFRLKRSFAVKTMGDEKLFNLACEVGWLNQVDRDAVNDEDVYAFFHPNFQEYFAALVIDDWRYFLNHVSDNPDEGIYRVFEPKWKEVMLMWIGRNDIQTEDKEFFMNTLIDFTDNCNSMCGYFYYEIPDFLGGLLIVEFPDFSRSYEIVENIVEYSFGYFDNPTQEWIYFPYFIAKKAKDVLKLIHKSHVSNAIIIRIKIVLELIKNEYFDQQKSTELFFDMFWTLNKFDPNHYYVINRLIFWIEEGKSWNNYHNDHDNPKTFPYDEITISNPYIVDKLSEMLIQSYNCIVDKRNKEKMKKEIEKIEKEQLKKENTYGKIIIRQDYEDYGNDYYKLGEAHLEYLREEDERLNNLVGLNENTIKIASIFYNIATTLTRISYKDENIFNLFVSIIKQECNDPNFDHDFCLNLFVNIGNFESNKEELLNFINEKLMNNLIENHLRCCLTECLLKLEPQNNLAINILIESLANIKDDKNRLQIVSILIDLNINSQEILNTLVQLLYDKKITNSAKSSYQNFDNSIFNLLYKDTCEKAISYLTKIAYYSDDARIVLDDIFQNSKYVILQENAAWQILEIEPYNHIALNFLLERYKDKSDDNSYQYFSREKFIDCLDKHPELTKNLLNVLSNCQDVTISTLIIDILGIINDEKYQLEIIKVLLAIIKYAYDENIIYEIALIIGGLNAINTAGNEQYKLEVVQILNQILNNTLNEDIICVAATSLSIIDTQNINVINILLSLLNKKTSGRTDYWLRQRMPIIASQNINIINELMYRLN</sequence>
<dbReference type="GO" id="GO:0003677">
    <property type="term" value="F:DNA binding"/>
    <property type="evidence" value="ECO:0007669"/>
    <property type="project" value="InterPro"/>
</dbReference>
<feature type="domain" description="HTH cro/C1-type" evidence="4">
    <location>
        <begin position="36"/>
        <end position="89"/>
    </location>
</feature>
<accession>A0A2S6CXB7</accession>
<feature type="domain" description="NACHT" evidence="3">
    <location>
        <begin position="196"/>
        <end position="317"/>
    </location>
</feature>
<gene>
    <name evidence="5" type="ORF">CUN59_05045</name>
</gene>
<dbReference type="InterPro" id="IPR001387">
    <property type="entry name" value="Cro/C1-type_HTH"/>
</dbReference>
<evidence type="ECO:0008006" key="7">
    <source>
        <dbReference type="Google" id="ProtNLM"/>
    </source>
</evidence>
<dbReference type="PANTHER" id="PTHR46844:SF1">
    <property type="entry name" value="SLR5058 PROTEIN"/>
    <property type="match status" value="1"/>
</dbReference>